<dbReference type="EMBL" id="CP093313">
    <property type="protein sequence ID" value="UWZ83541.1"/>
    <property type="molecule type" value="Genomic_DNA"/>
</dbReference>
<dbReference type="RefSeq" id="WP_260792876.1">
    <property type="nucleotide sequence ID" value="NZ_CP093313.1"/>
</dbReference>
<organism evidence="2 3">
    <name type="scientific">Occallatibacter riparius</name>
    <dbReference type="NCBI Taxonomy" id="1002689"/>
    <lineage>
        <taxon>Bacteria</taxon>
        <taxon>Pseudomonadati</taxon>
        <taxon>Acidobacteriota</taxon>
        <taxon>Terriglobia</taxon>
        <taxon>Terriglobales</taxon>
        <taxon>Acidobacteriaceae</taxon>
        <taxon>Occallatibacter</taxon>
    </lineage>
</organism>
<keyword evidence="1" id="KW-0732">Signal</keyword>
<feature type="chain" id="PRO_5039903555" evidence="1">
    <location>
        <begin position="21"/>
        <end position="509"/>
    </location>
</feature>
<dbReference type="AlphaFoldDB" id="A0A9J7BR34"/>
<proteinExistence type="predicted"/>
<name>A0A9J7BR34_9BACT</name>
<sequence length="509" mass="52449">MQKTLISCALAMATVPTVLAQGFHPNSLVVSRSVYTGDASTVTVGQTLPPNCVPGKVTLPKIGGGTTSVTVTCATATADGSYPTVFNNDGPDGAFGVTSPIFLDNISTEGKLFNTLAIPSDQIVTSFSSKSELSLNLSDDGKSITFVGYRGATGFLTAPNQLDVSNSNTPGVIDPTNPVNSQYYRSVAEVDANGHIQYTNGNAYSGNNGRAAFKANGTYYLTGNNNNGGLSKSQLPTTQVGRNLVRSTGAELLIPGQTPPVPPSIAMIGDFETTQVGYSTPDKPGKDNNFRGLTIFNNTMYVTKGSGGNGINTVYQVGNAGTLPSGTPAELAALPITILPGFPTSLASGVDQNGNPAPVMFPFGIFFANANTLYVCDEGDGVAADAATGSGGIQKWTKTDGIWHLLYTLQAGLDLGVPYAVSNYPSPATAGCRNLTGKVNGQGTVELYAVTSTVSASGDQGADPNKLVKVIDLLKATTLPTEGGLGQFTVIRTAASGEVLRGVAFAPRK</sequence>
<gene>
    <name evidence="2" type="ORF">MOP44_23610</name>
</gene>
<accession>A0A9J7BR34</accession>
<dbReference type="Proteomes" id="UP001059380">
    <property type="component" value="Chromosome"/>
</dbReference>
<evidence type="ECO:0000313" key="2">
    <source>
        <dbReference type="EMBL" id="UWZ83541.1"/>
    </source>
</evidence>
<dbReference type="KEGG" id="orp:MOP44_23610"/>
<keyword evidence="3" id="KW-1185">Reference proteome</keyword>
<evidence type="ECO:0000313" key="3">
    <source>
        <dbReference type="Proteomes" id="UP001059380"/>
    </source>
</evidence>
<evidence type="ECO:0000256" key="1">
    <source>
        <dbReference type="SAM" id="SignalP"/>
    </source>
</evidence>
<protein>
    <submittedName>
        <fullName evidence="2">Uncharacterized protein</fullName>
    </submittedName>
</protein>
<reference evidence="2" key="1">
    <citation type="submission" date="2021-04" db="EMBL/GenBank/DDBJ databases">
        <title>Phylogenetic analysis of Acidobacteriaceae.</title>
        <authorList>
            <person name="Qiu L."/>
            <person name="Zhang Q."/>
        </authorList>
    </citation>
    <scope>NUCLEOTIDE SEQUENCE</scope>
    <source>
        <strain evidence="2">DSM 25168</strain>
    </source>
</reference>
<feature type="signal peptide" evidence="1">
    <location>
        <begin position="1"/>
        <end position="20"/>
    </location>
</feature>